<evidence type="ECO:0000313" key="2">
    <source>
        <dbReference type="EMBL" id="MPC98666.1"/>
    </source>
</evidence>
<feature type="compositionally biased region" description="Pro residues" evidence="1">
    <location>
        <begin position="17"/>
        <end position="35"/>
    </location>
</feature>
<organism evidence="2 3">
    <name type="scientific">Portunus trituberculatus</name>
    <name type="common">Swimming crab</name>
    <name type="synonym">Neptunus trituberculatus</name>
    <dbReference type="NCBI Taxonomy" id="210409"/>
    <lineage>
        <taxon>Eukaryota</taxon>
        <taxon>Metazoa</taxon>
        <taxon>Ecdysozoa</taxon>
        <taxon>Arthropoda</taxon>
        <taxon>Crustacea</taxon>
        <taxon>Multicrustacea</taxon>
        <taxon>Malacostraca</taxon>
        <taxon>Eumalacostraca</taxon>
        <taxon>Eucarida</taxon>
        <taxon>Decapoda</taxon>
        <taxon>Pleocyemata</taxon>
        <taxon>Brachyura</taxon>
        <taxon>Eubrachyura</taxon>
        <taxon>Portunoidea</taxon>
        <taxon>Portunidae</taxon>
        <taxon>Portuninae</taxon>
        <taxon>Portunus</taxon>
    </lineage>
</organism>
<gene>
    <name evidence="2" type="ORF">E2C01_094045</name>
</gene>
<dbReference type="AlphaFoldDB" id="A0A5B7JWK5"/>
<keyword evidence="3" id="KW-1185">Reference proteome</keyword>
<feature type="region of interest" description="Disordered" evidence="1">
    <location>
        <begin position="1"/>
        <end position="40"/>
    </location>
</feature>
<sequence length="89" mass="9418">MSPPRTQQPARPYFSPSAPPLPTPSKPPSPPPPPLLLYSSPPLRHDHCNTIIASSMTVTATAIVALSLPSPPVLLAGERPHTLSFLPLV</sequence>
<proteinExistence type="predicted"/>
<name>A0A5B7JWK5_PORTR</name>
<reference evidence="2 3" key="1">
    <citation type="submission" date="2019-05" db="EMBL/GenBank/DDBJ databases">
        <title>Another draft genome of Portunus trituberculatus and its Hox gene families provides insights of decapod evolution.</title>
        <authorList>
            <person name="Jeong J.-H."/>
            <person name="Song I."/>
            <person name="Kim S."/>
            <person name="Choi T."/>
            <person name="Kim D."/>
            <person name="Ryu S."/>
            <person name="Kim W."/>
        </authorList>
    </citation>
    <scope>NUCLEOTIDE SEQUENCE [LARGE SCALE GENOMIC DNA]</scope>
    <source>
        <tissue evidence="2">Muscle</tissue>
    </source>
</reference>
<protein>
    <submittedName>
        <fullName evidence="2">Uncharacterized protein</fullName>
    </submittedName>
</protein>
<comment type="caution">
    <text evidence="2">The sequence shown here is derived from an EMBL/GenBank/DDBJ whole genome shotgun (WGS) entry which is preliminary data.</text>
</comment>
<accession>A0A5B7JWK5</accession>
<evidence type="ECO:0000313" key="3">
    <source>
        <dbReference type="Proteomes" id="UP000324222"/>
    </source>
</evidence>
<evidence type="ECO:0000256" key="1">
    <source>
        <dbReference type="SAM" id="MobiDB-lite"/>
    </source>
</evidence>
<dbReference type="Proteomes" id="UP000324222">
    <property type="component" value="Unassembled WGS sequence"/>
</dbReference>
<dbReference type="EMBL" id="VSRR010115087">
    <property type="protein sequence ID" value="MPC98666.1"/>
    <property type="molecule type" value="Genomic_DNA"/>
</dbReference>